<accession>A0A6M3K958</accession>
<name>A0A6M3K958_9ZZZZ</name>
<sequence>MTPQQVIEGMAEKNRMLTQKNEEYVELVEKRAQAERAYSIAVAKITMEEKATGQSITLIDKIVRGNKTVADLKYDLDVAEGVMKACQQSIKSLTIAVDTYRSLLAWQKAELLRAE</sequence>
<proteinExistence type="predicted"/>
<dbReference type="AlphaFoldDB" id="A0A6M3K958"/>
<evidence type="ECO:0000256" key="1">
    <source>
        <dbReference type="SAM" id="Coils"/>
    </source>
</evidence>
<protein>
    <submittedName>
        <fullName evidence="3">Uncharacterized protein</fullName>
    </submittedName>
</protein>
<dbReference type="EMBL" id="MT141155">
    <property type="protein sequence ID" value="QJA55379.1"/>
    <property type="molecule type" value="Genomic_DNA"/>
</dbReference>
<reference evidence="3" key="1">
    <citation type="submission" date="2020-03" db="EMBL/GenBank/DDBJ databases">
        <title>The deep terrestrial virosphere.</title>
        <authorList>
            <person name="Holmfeldt K."/>
            <person name="Nilsson E."/>
            <person name="Simone D."/>
            <person name="Lopez-Fernandez M."/>
            <person name="Wu X."/>
            <person name="de Brujin I."/>
            <person name="Lundin D."/>
            <person name="Andersson A."/>
            <person name="Bertilsson S."/>
            <person name="Dopson M."/>
        </authorList>
    </citation>
    <scope>NUCLEOTIDE SEQUENCE</scope>
    <source>
        <strain evidence="3">MM415A01082</strain>
        <strain evidence="2">MM415B02054</strain>
    </source>
</reference>
<keyword evidence="1" id="KW-0175">Coiled coil</keyword>
<organism evidence="3">
    <name type="scientific">viral metagenome</name>
    <dbReference type="NCBI Taxonomy" id="1070528"/>
    <lineage>
        <taxon>unclassified sequences</taxon>
        <taxon>metagenomes</taxon>
        <taxon>organismal metagenomes</taxon>
    </lineage>
</organism>
<gene>
    <name evidence="3" type="ORF">MM415A01082_0008</name>
    <name evidence="2" type="ORF">MM415B02054_0006</name>
</gene>
<evidence type="ECO:0000313" key="2">
    <source>
        <dbReference type="EMBL" id="QJA55379.1"/>
    </source>
</evidence>
<dbReference type="EMBL" id="MT142332">
    <property type="protein sequence ID" value="QJA78342.1"/>
    <property type="molecule type" value="Genomic_DNA"/>
</dbReference>
<feature type="coiled-coil region" evidence="1">
    <location>
        <begin position="10"/>
        <end position="37"/>
    </location>
</feature>
<evidence type="ECO:0000313" key="3">
    <source>
        <dbReference type="EMBL" id="QJA78342.1"/>
    </source>
</evidence>